<reference evidence="2" key="1">
    <citation type="journal article" date="2019" name="Int. J. Syst. Evol. Microbiol.">
        <title>The Global Catalogue of Microorganisms (GCM) 10K type strain sequencing project: providing services to taxonomists for standard genome sequencing and annotation.</title>
        <authorList>
            <consortium name="The Broad Institute Genomics Platform"/>
            <consortium name="The Broad Institute Genome Sequencing Center for Infectious Disease"/>
            <person name="Wu L."/>
            <person name="Ma J."/>
        </authorList>
    </citation>
    <scope>NUCLEOTIDE SEQUENCE [LARGE SCALE GENOMIC DNA]</scope>
    <source>
        <strain evidence="2">CCM 8604</strain>
    </source>
</reference>
<evidence type="ECO:0000313" key="2">
    <source>
        <dbReference type="Proteomes" id="UP001597036"/>
    </source>
</evidence>
<dbReference type="RefSeq" id="WP_377938166.1">
    <property type="nucleotide sequence ID" value="NZ_JBHTHQ010000012.1"/>
</dbReference>
<keyword evidence="2" id="KW-1185">Reference proteome</keyword>
<accession>A0ABW2Y916</accession>
<sequence length="84" mass="9779">MHDYDPMLYDIMRETANRLAGEFIYLSRQAQNPIEKQAFLEANYGVMQETNTVDISSKEAVEAKTREFAQRLKHIENVQNKVEA</sequence>
<name>A0ABW2Y916_9BIFI</name>
<dbReference type="Proteomes" id="UP001597036">
    <property type="component" value="Unassembled WGS sequence"/>
</dbReference>
<proteinExistence type="predicted"/>
<dbReference type="EMBL" id="JBHTHQ010000012">
    <property type="protein sequence ID" value="MFD0704567.1"/>
    <property type="molecule type" value="Genomic_DNA"/>
</dbReference>
<evidence type="ECO:0000313" key="1">
    <source>
        <dbReference type="EMBL" id="MFD0704567.1"/>
    </source>
</evidence>
<organism evidence="1 2">
    <name type="scientific">Alloscardovia venturai</name>
    <dbReference type="NCBI Taxonomy" id="1769421"/>
    <lineage>
        <taxon>Bacteria</taxon>
        <taxon>Bacillati</taxon>
        <taxon>Actinomycetota</taxon>
        <taxon>Actinomycetes</taxon>
        <taxon>Bifidobacteriales</taxon>
        <taxon>Bifidobacteriaceae</taxon>
        <taxon>Alloscardovia</taxon>
    </lineage>
</organism>
<gene>
    <name evidence="1" type="ORF">ACFQY8_02220</name>
</gene>
<comment type="caution">
    <text evidence="1">The sequence shown here is derived from an EMBL/GenBank/DDBJ whole genome shotgun (WGS) entry which is preliminary data.</text>
</comment>
<protein>
    <submittedName>
        <fullName evidence="1">Uncharacterized protein</fullName>
    </submittedName>
</protein>